<accession>A0ABS7ZQ36</accession>
<sequence>MTSAKTLSALEANRRYTDMKDAQATMAQARRDLDARVIDEEEYTHICDVCVKIIRSCED</sequence>
<proteinExistence type="predicted"/>
<dbReference type="RefSeq" id="WP_225671764.1">
    <property type="nucleotide sequence ID" value="NZ_JAEDAH010000013.1"/>
</dbReference>
<protein>
    <recommendedName>
        <fullName evidence="3">DksA C4-type domain-containing protein</fullName>
    </recommendedName>
</protein>
<reference evidence="1 2" key="1">
    <citation type="submission" date="2020-12" db="EMBL/GenBank/DDBJ databases">
        <title>Novel Thalassolituus-related marine hydrocarbonoclastic bacteria mediated algae-derived hydrocarbons mineralization in twilight zone of the northern South China Sea.</title>
        <authorList>
            <person name="Dong C."/>
        </authorList>
    </citation>
    <scope>NUCLEOTIDE SEQUENCE [LARGE SCALE GENOMIC DNA]</scope>
    <source>
        <strain evidence="1 2">IMCC1826</strain>
    </source>
</reference>
<keyword evidence="2" id="KW-1185">Reference proteome</keyword>
<comment type="caution">
    <text evidence="1">The sequence shown here is derived from an EMBL/GenBank/DDBJ whole genome shotgun (WGS) entry which is preliminary data.</text>
</comment>
<evidence type="ECO:0000313" key="2">
    <source>
        <dbReference type="Proteomes" id="UP000714380"/>
    </source>
</evidence>
<name>A0ABS7ZQ36_9GAMM</name>
<dbReference type="EMBL" id="JAEDAH010000013">
    <property type="protein sequence ID" value="MCA6062596.1"/>
    <property type="molecule type" value="Genomic_DNA"/>
</dbReference>
<dbReference type="Proteomes" id="UP000714380">
    <property type="component" value="Unassembled WGS sequence"/>
</dbReference>
<organism evidence="1 2">
    <name type="scientific">Thalassolituus marinus</name>
    <dbReference type="NCBI Taxonomy" id="671053"/>
    <lineage>
        <taxon>Bacteria</taxon>
        <taxon>Pseudomonadati</taxon>
        <taxon>Pseudomonadota</taxon>
        <taxon>Gammaproteobacteria</taxon>
        <taxon>Oceanospirillales</taxon>
        <taxon>Oceanospirillaceae</taxon>
        <taxon>Thalassolituus</taxon>
    </lineage>
</organism>
<evidence type="ECO:0000313" key="1">
    <source>
        <dbReference type="EMBL" id="MCA6062596.1"/>
    </source>
</evidence>
<gene>
    <name evidence="1" type="ORF">I9W95_03150</name>
</gene>
<evidence type="ECO:0008006" key="3">
    <source>
        <dbReference type="Google" id="ProtNLM"/>
    </source>
</evidence>